<evidence type="ECO:0000313" key="4">
    <source>
        <dbReference type="Proteomes" id="UP001276659"/>
    </source>
</evidence>
<keyword evidence="4" id="KW-1185">Reference proteome</keyword>
<dbReference type="PANTHER" id="PTHR43625:SF78">
    <property type="entry name" value="PYRIDOXAL REDUCTASE-RELATED"/>
    <property type="match status" value="1"/>
</dbReference>
<protein>
    <recommendedName>
        <fullName evidence="2">NADP-dependent oxidoreductase domain-containing protein</fullName>
    </recommendedName>
</protein>
<comment type="caution">
    <text evidence="3">The sequence shown here is derived from an EMBL/GenBank/DDBJ whole genome shotgun (WGS) entry which is preliminary data.</text>
</comment>
<dbReference type="AlphaFoldDB" id="A0AAE0DGY5"/>
<evidence type="ECO:0000313" key="3">
    <source>
        <dbReference type="EMBL" id="KAK3170127.1"/>
    </source>
</evidence>
<dbReference type="SUPFAM" id="SSF51430">
    <property type="entry name" value="NAD(P)-linked oxidoreductase"/>
    <property type="match status" value="1"/>
</dbReference>
<organism evidence="3 4">
    <name type="scientific">Lepraria neglecta</name>
    <dbReference type="NCBI Taxonomy" id="209136"/>
    <lineage>
        <taxon>Eukaryota</taxon>
        <taxon>Fungi</taxon>
        <taxon>Dikarya</taxon>
        <taxon>Ascomycota</taxon>
        <taxon>Pezizomycotina</taxon>
        <taxon>Lecanoromycetes</taxon>
        <taxon>OSLEUM clade</taxon>
        <taxon>Lecanoromycetidae</taxon>
        <taxon>Lecanorales</taxon>
        <taxon>Lecanorineae</taxon>
        <taxon>Stereocaulaceae</taxon>
        <taxon>Lepraria</taxon>
    </lineage>
</organism>
<evidence type="ECO:0000259" key="2">
    <source>
        <dbReference type="Pfam" id="PF00248"/>
    </source>
</evidence>
<accession>A0AAE0DGY5</accession>
<dbReference type="PANTHER" id="PTHR43625">
    <property type="entry name" value="AFLATOXIN B1 ALDEHYDE REDUCTASE"/>
    <property type="match status" value="1"/>
</dbReference>
<sequence length="203" mass="22330">MYECARRDPNTPLKTTLETLAELVKEGKIGGVALSEVNADTIKEAASITNIVAVEVELSLWSTKPLTNGITKSYSPVGRGMLTGQIKSYKDIPEGDFRRIVPRFQPENFEVNMKLVKELEQIAKKKNCTTAQLALGWLISLSKLSGMPEIILISGATTAERVKENAGAVELTNEEMKEIKEILDSCEVIGNRYHAMGMKMVNG</sequence>
<name>A0AAE0DGY5_9LECA</name>
<dbReference type="EMBL" id="JASNWA010000009">
    <property type="protein sequence ID" value="KAK3170127.1"/>
    <property type="molecule type" value="Genomic_DNA"/>
</dbReference>
<evidence type="ECO:0000256" key="1">
    <source>
        <dbReference type="ARBA" id="ARBA00023002"/>
    </source>
</evidence>
<dbReference type="Pfam" id="PF00248">
    <property type="entry name" value="Aldo_ket_red"/>
    <property type="match status" value="1"/>
</dbReference>
<keyword evidence="1" id="KW-0560">Oxidoreductase</keyword>
<proteinExistence type="predicted"/>
<gene>
    <name evidence="3" type="ORF">OEA41_009513</name>
</gene>
<reference evidence="3" key="1">
    <citation type="submission" date="2022-11" db="EMBL/GenBank/DDBJ databases">
        <title>Chromosomal genome sequence assembly and mating type (MAT) locus characterization of the leprose asexual lichenized fungus Lepraria neglecta (Nyl.) Erichsen.</title>
        <authorList>
            <person name="Allen J.L."/>
            <person name="Pfeffer B."/>
        </authorList>
    </citation>
    <scope>NUCLEOTIDE SEQUENCE</scope>
    <source>
        <strain evidence="3">Allen 5258</strain>
    </source>
</reference>
<feature type="domain" description="NADP-dependent oxidoreductase" evidence="2">
    <location>
        <begin position="1"/>
        <end position="183"/>
    </location>
</feature>
<dbReference type="GO" id="GO:0005737">
    <property type="term" value="C:cytoplasm"/>
    <property type="evidence" value="ECO:0007669"/>
    <property type="project" value="TreeGrafter"/>
</dbReference>
<dbReference type="InterPro" id="IPR050791">
    <property type="entry name" value="Aldo-Keto_reductase"/>
</dbReference>
<dbReference type="GO" id="GO:0016491">
    <property type="term" value="F:oxidoreductase activity"/>
    <property type="evidence" value="ECO:0007669"/>
    <property type="project" value="UniProtKB-KW"/>
</dbReference>
<dbReference type="InterPro" id="IPR023210">
    <property type="entry name" value="NADP_OxRdtase_dom"/>
</dbReference>
<dbReference type="Gene3D" id="3.20.20.100">
    <property type="entry name" value="NADP-dependent oxidoreductase domain"/>
    <property type="match status" value="1"/>
</dbReference>
<dbReference type="Proteomes" id="UP001276659">
    <property type="component" value="Unassembled WGS sequence"/>
</dbReference>
<dbReference type="InterPro" id="IPR036812">
    <property type="entry name" value="NAD(P)_OxRdtase_dom_sf"/>
</dbReference>